<dbReference type="InterPro" id="IPR023393">
    <property type="entry name" value="START-like_dom_sf"/>
</dbReference>
<dbReference type="Pfam" id="PF08327">
    <property type="entry name" value="AHSA1"/>
    <property type="match status" value="1"/>
</dbReference>
<evidence type="ECO:0000256" key="1">
    <source>
        <dbReference type="ARBA" id="ARBA00006817"/>
    </source>
</evidence>
<gene>
    <name evidence="3" type="ORF">A2870_02080</name>
</gene>
<evidence type="ECO:0000313" key="3">
    <source>
        <dbReference type="EMBL" id="OGD86561.1"/>
    </source>
</evidence>
<comment type="caution">
    <text evidence="3">The sequence shown here is derived from an EMBL/GenBank/DDBJ whole genome shotgun (WGS) entry which is preliminary data.</text>
</comment>
<sequence length="170" mass="19056">MNKNELLITRIFDATVETVWKAWTDAETFKQWWGPKDFTCPSAKIDFRVGGKYLVAMHGPAGTEFDKDFWSTGTYREIDPMKKIAVTDSFADEKGNIVSAAHYGMSHTFPMESNVEISFEEQAGLPGGASKTKMTLYYPDTSGIEGKMLKNMKEGWNQSLDKLASFAEAL</sequence>
<feature type="domain" description="Activator of Hsp90 ATPase homologue 1/2-like C-terminal" evidence="2">
    <location>
        <begin position="13"/>
        <end position="167"/>
    </location>
</feature>
<comment type="similarity">
    <text evidence="1">Belongs to the AHA1 family.</text>
</comment>
<dbReference type="Gene3D" id="3.30.530.20">
    <property type="match status" value="1"/>
</dbReference>
<name>A0A1F5G3W9_9BACT</name>
<dbReference type="Proteomes" id="UP000179102">
    <property type="component" value="Unassembled WGS sequence"/>
</dbReference>
<dbReference type="SUPFAM" id="SSF55961">
    <property type="entry name" value="Bet v1-like"/>
    <property type="match status" value="1"/>
</dbReference>
<protein>
    <recommendedName>
        <fullName evidence="2">Activator of Hsp90 ATPase homologue 1/2-like C-terminal domain-containing protein</fullName>
    </recommendedName>
</protein>
<reference evidence="3 4" key="1">
    <citation type="journal article" date="2016" name="Nat. Commun.">
        <title>Thousands of microbial genomes shed light on interconnected biogeochemical processes in an aquifer system.</title>
        <authorList>
            <person name="Anantharaman K."/>
            <person name="Brown C.T."/>
            <person name="Hug L.A."/>
            <person name="Sharon I."/>
            <person name="Castelle C.J."/>
            <person name="Probst A.J."/>
            <person name="Thomas B.C."/>
            <person name="Singh A."/>
            <person name="Wilkins M.J."/>
            <person name="Karaoz U."/>
            <person name="Brodie E.L."/>
            <person name="Williams K.H."/>
            <person name="Hubbard S.S."/>
            <person name="Banfield J.F."/>
        </authorList>
    </citation>
    <scope>NUCLEOTIDE SEQUENCE [LARGE SCALE GENOMIC DNA]</scope>
</reference>
<dbReference type="STRING" id="1797711.A2870_02080"/>
<dbReference type="EMBL" id="MFAZ01000040">
    <property type="protein sequence ID" value="OGD86561.1"/>
    <property type="molecule type" value="Genomic_DNA"/>
</dbReference>
<evidence type="ECO:0000259" key="2">
    <source>
        <dbReference type="Pfam" id="PF08327"/>
    </source>
</evidence>
<dbReference type="CDD" id="cd07814">
    <property type="entry name" value="SRPBCC_CalC_Aha1-like"/>
    <property type="match status" value="1"/>
</dbReference>
<organism evidence="3 4">
    <name type="scientific">Candidatus Curtissbacteria bacterium RIFCSPHIGHO2_01_FULL_41_11</name>
    <dbReference type="NCBI Taxonomy" id="1797711"/>
    <lineage>
        <taxon>Bacteria</taxon>
        <taxon>Candidatus Curtissiibacteriota</taxon>
    </lineage>
</organism>
<dbReference type="InterPro" id="IPR013538">
    <property type="entry name" value="ASHA1/2-like_C"/>
</dbReference>
<proteinExistence type="inferred from homology"/>
<evidence type="ECO:0000313" key="4">
    <source>
        <dbReference type="Proteomes" id="UP000179102"/>
    </source>
</evidence>
<accession>A0A1F5G3W9</accession>
<dbReference type="AlphaFoldDB" id="A0A1F5G3W9"/>